<evidence type="ECO:0000256" key="5">
    <source>
        <dbReference type="ARBA" id="ARBA00022676"/>
    </source>
</evidence>
<dbReference type="Proteomes" id="UP001292079">
    <property type="component" value="Unassembled WGS sequence"/>
</dbReference>
<dbReference type="GO" id="GO:0000009">
    <property type="term" value="F:alpha-1,6-mannosyltransferase activity"/>
    <property type="evidence" value="ECO:0007669"/>
    <property type="project" value="InterPro"/>
</dbReference>
<evidence type="ECO:0000256" key="9">
    <source>
        <dbReference type="ARBA" id="ARBA00022989"/>
    </source>
</evidence>
<evidence type="ECO:0000256" key="7">
    <source>
        <dbReference type="ARBA" id="ARBA00022692"/>
    </source>
</evidence>
<comment type="function">
    <text evidence="11">Mannosyltransferase involved in glycosylphosphatidylinositol-anchor biosynthesis.</text>
</comment>
<organism evidence="12 13">
    <name type="scientific">Schistosoma mekongi</name>
    <name type="common">Parasitic worm</name>
    <dbReference type="NCBI Taxonomy" id="38744"/>
    <lineage>
        <taxon>Eukaryota</taxon>
        <taxon>Metazoa</taxon>
        <taxon>Spiralia</taxon>
        <taxon>Lophotrochozoa</taxon>
        <taxon>Platyhelminthes</taxon>
        <taxon>Trematoda</taxon>
        <taxon>Digenea</taxon>
        <taxon>Strigeidida</taxon>
        <taxon>Schistosomatoidea</taxon>
        <taxon>Schistosomatidae</taxon>
        <taxon>Schistosoma</taxon>
    </lineage>
</organism>
<dbReference type="GO" id="GO:0006506">
    <property type="term" value="P:GPI anchor biosynthetic process"/>
    <property type="evidence" value="ECO:0007669"/>
    <property type="project" value="UniProtKB-KW"/>
</dbReference>
<comment type="pathway">
    <text evidence="2 11">Glycolipid biosynthesis; glycosylphosphatidylinositol-anchor biosynthesis.</text>
</comment>
<evidence type="ECO:0000313" key="12">
    <source>
        <dbReference type="EMBL" id="KAK4471062.1"/>
    </source>
</evidence>
<dbReference type="EC" id="2.4.1.-" evidence="11"/>
<comment type="caution">
    <text evidence="11">Lacks conserved residue(s) required for the propagation of feature annotation.</text>
</comment>
<comment type="caution">
    <text evidence="12">The sequence shown here is derived from an EMBL/GenBank/DDBJ whole genome shotgun (WGS) entry which is preliminary data.</text>
</comment>
<feature type="transmembrane region" description="Helical" evidence="11">
    <location>
        <begin position="430"/>
        <end position="450"/>
    </location>
</feature>
<reference evidence="12" key="1">
    <citation type="submission" date="2022-04" db="EMBL/GenBank/DDBJ databases">
        <authorList>
            <person name="Xu L."/>
            <person name="Lv Z."/>
        </authorList>
    </citation>
    <scope>NUCLEOTIDE SEQUENCE</scope>
    <source>
        <strain evidence="12">LV_2022a</strain>
    </source>
</reference>
<keyword evidence="10 11" id="KW-0472">Membrane</keyword>
<evidence type="ECO:0000256" key="4">
    <source>
        <dbReference type="ARBA" id="ARBA00022502"/>
    </source>
</evidence>
<keyword evidence="8 11" id="KW-0256">Endoplasmic reticulum</keyword>
<keyword evidence="5 11" id="KW-0328">Glycosyltransferase</keyword>
<evidence type="ECO:0000256" key="11">
    <source>
        <dbReference type="RuleBase" id="RU363112"/>
    </source>
</evidence>
<feature type="transmembrane region" description="Helical" evidence="11">
    <location>
        <begin position="121"/>
        <end position="142"/>
    </location>
</feature>
<keyword evidence="6 11" id="KW-0808">Transferase</keyword>
<dbReference type="PANTHER" id="PTHR12468">
    <property type="entry name" value="GPI MANNOSYLTRANSFERASE 2"/>
    <property type="match status" value="1"/>
</dbReference>
<protein>
    <recommendedName>
        <fullName evidence="11">GPI mannosyltransferase 2</fullName>
        <ecNumber evidence="11">2.4.1.-</ecNumber>
    </recommendedName>
</protein>
<feature type="transmembrane region" description="Helical" evidence="11">
    <location>
        <begin position="365"/>
        <end position="386"/>
    </location>
</feature>
<keyword evidence="4 11" id="KW-0337">GPI-anchor biosynthesis</keyword>
<evidence type="ECO:0000256" key="10">
    <source>
        <dbReference type="ARBA" id="ARBA00023136"/>
    </source>
</evidence>
<dbReference type="EMBL" id="JALJAT010000003">
    <property type="protein sequence ID" value="KAK4471062.1"/>
    <property type="molecule type" value="Genomic_DNA"/>
</dbReference>
<evidence type="ECO:0000256" key="2">
    <source>
        <dbReference type="ARBA" id="ARBA00004687"/>
    </source>
</evidence>
<keyword evidence="7 11" id="KW-0812">Transmembrane</keyword>
<name>A0AAE1ZC49_SCHME</name>
<evidence type="ECO:0000256" key="3">
    <source>
        <dbReference type="ARBA" id="ARBA00008698"/>
    </source>
</evidence>
<evidence type="ECO:0000313" key="13">
    <source>
        <dbReference type="Proteomes" id="UP001292079"/>
    </source>
</evidence>
<gene>
    <name evidence="12" type="ORF">MN116_000573</name>
</gene>
<reference evidence="12" key="2">
    <citation type="journal article" date="2023" name="Infect Dis Poverty">
        <title>Chromosome-scale genome of the human blood fluke Schistosoma mekongi and its implications for public health.</title>
        <authorList>
            <person name="Zhou M."/>
            <person name="Xu L."/>
            <person name="Xu D."/>
            <person name="Chen W."/>
            <person name="Khan J."/>
            <person name="Hu Y."/>
            <person name="Huang H."/>
            <person name="Wei H."/>
            <person name="Zhang Y."/>
            <person name="Chusongsang P."/>
            <person name="Tanasarnprasert K."/>
            <person name="Hu X."/>
            <person name="Limpanont Y."/>
            <person name="Lv Z."/>
        </authorList>
    </citation>
    <scope>NUCLEOTIDE SEQUENCE</scope>
    <source>
        <strain evidence="12">LV_2022a</strain>
    </source>
</reference>
<dbReference type="GO" id="GO:0004376">
    <property type="term" value="F:GPI mannosyltransferase activity"/>
    <property type="evidence" value="ECO:0007669"/>
    <property type="project" value="InterPro"/>
</dbReference>
<feature type="transmembrane region" description="Helical" evidence="11">
    <location>
        <begin position="21"/>
        <end position="39"/>
    </location>
</feature>
<keyword evidence="9 11" id="KW-1133">Transmembrane helix</keyword>
<evidence type="ECO:0000256" key="8">
    <source>
        <dbReference type="ARBA" id="ARBA00022824"/>
    </source>
</evidence>
<dbReference type="Pfam" id="PF04188">
    <property type="entry name" value="Mannosyl_trans2"/>
    <property type="match status" value="1"/>
</dbReference>
<sequence>MRFWRWRMFGLSGIERSLLKCAVVVRLIFVLIIFISSLLPDHDADAFKPPEEPYVGWVDKAIRICFQGFCKWDSIYFSFIAIYGYIFEQSLAFFPGFPILLGLLGRVVARICVHSLSLPSAILICGFLSNFVLGLASSVVLYRLGVLIFGSTKVSFLASLLFCCNPAVVFFSSLYSESLFFFCSVSGLYFLCIERTIWSSLFITFSVLCRSNGLLNIGYLAYFILVRSDVRFFIWVDEVQKTRKSFTSFLYLSARWWLYVVASVLPRLMLLCLCSLPFLLYQTYGYFLHCSRMKLSYMSFESKIPDSLLIYAIDNGFSIPYGIANESISPHSPIWCSFTPPFSYAFIQESKWNVGLWKYYRLRQIPNFILAFPIVILCFVCSIVFYRRAPKAYRTLGLYAECDMDRTMVPYVFHMLFICAYGVLHINVQVLTRMIFSSCPIVYWFCAYLLREILPNFEPLMNNHSNSSIKYEFYHYVINICKALNPFQYHLMKHRLILCYFLGYAVIGCIMHPNFLPWT</sequence>
<proteinExistence type="inferred from homology"/>
<accession>A0AAE1ZC49</accession>
<feature type="transmembrane region" description="Helical" evidence="11">
    <location>
        <begin position="256"/>
        <end position="279"/>
    </location>
</feature>
<dbReference type="InterPro" id="IPR007315">
    <property type="entry name" value="PIG-V/Gpi18"/>
</dbReference>
<evidence type="ECO:0000256" key="1">
    <source>
        <dbReference type="ARBA" id="ARBA00004477"/>
    </source>
</evidence>
<keyword evidence="13" id="KW-1185">Reference proteome</keyword>
<dbReference type="PANTHER" id="PTHR12468:SF2">
    <property type="entry name" value="GPI MANNOSYLTRANSFERASE 2"/>
    <property type="match status" value="1"/>
</dbReference>
<dbReference type="AlphaFoldDB" id="A0AAE1ZC49"/>
<comment type="similarity">
    <text evidence="3 11">Belongs to the PIGV family.</text>
</comment>
<dbReference type="GO" id="GO:0031501">
    <property type="term" value="C:mannosyltransferase complex"/>
    <property type="evidence" value="ECO:0007669"/>
    <property type="project" value="TreeGrafter"/>
</dbReference>
<dbReference type="GO" id="GO:0005789">
    <property type="term" value="C:endoplasmic reticulum membrane"/>
    <property type="evidence" value="ECO:0007669"/>
    <property type="project" value="UniProtKB-SubCell"/>
</dbReference>
<feature type="transmembrane region" description="Helical" evidence="11">
    <location>
        <begin position="497"/>
        <end position="516"/>
    </location>
</feature>
<evidence type="ECO:0000256" key="6">
    <source>
        <dbReference type="ARBA" id="ARBA00022679"/>
    </source>
</evidence>
<comment type="subcellular location">
    <subcellularLocation>
        <location evidence="1 11">Endoplasmic reticulum membrane</location>
        <topology evidence="1 11">Multi-pass membrane protein</topology>
    </subcellularLocation>
</comment>
<feature type="transmembrane region" description="Helical" evidence="11">
    <location>
        <begin position="407"/>
        <end position="424"/>
    </location>
</feature>